<comment type="caution">
    <text evidence="1">The sequence shown here is derived from an EMBL/GenBank/DDBJ whole genome shotgun (WGS) entry which is preliminary data.</text>
</comment>
<evidence type="ECO:0000313" key="2">
    <source>
        <dbReference type="Proteomes" id="UP001139411"/>
    </source>
</evidence>
<accession>A0A9X1QCY7</accession>
<dbReference type="AlphaFoldDB" id="A0A9X1QCY7"/>
<proteinExistence type="predicted"/>
<dbReference type="PROSITE" id="PS51257">
    <property type="entry name" value="PROKAR_LIPOPROTEIN"/>
    <property type="match status" value="1"/>
</dbReference>
<dbReference type="Proteomes" id="UP001139411">
    <property type="component" value="Unassembled WGS sequence"/>
</dbReference>
<organism evidence="1 2">
    <name type="scientific">Dyadobacter chenhuakuii</name>
    <dbReference type="NCBI Taxonomy" id="2909339"/>
    <lineage>
        <taxon>Bacteria</taxon>
        <taxon>Pseudomonadati</taxon>
        <taxon>Bacteroidota</taxon>
        <taxon>Cytophagia</taxon>
        <taxon>Cytophagales</taxon>
        <taxon>Spirosomataceae</taxon>
        <taxon>Dyadobacter</taxon>
    </lineage>
</organism>
<sequence>MKTPLFKYLFYFFAASTFIGCSSDDDIDGPTPEEKDKFILMTTTSRFDAGFITPLSGFPSGSIQNNNPKTLQVVNAFGFRTFKNWLFNRSNAAGDEGLQKYTVNPDGSLKDEGFIARSSQYLVVNETSGYYLDVTRGTLKLQKFNPTTMLRTGEVDLSVVKKDGVEYQAVGQHTIAAKEGKLFVGITYGTKNDAGYGDDVFNAVEFAVVDLATDKYEKTIKYDGLKSIGWGSSGNKMWSIGDDGALYLYSTGLGNSAFSNPSIIRIKKGETDFDKTWVFSTKALKAGNSIATALVKGGKLYFEMATVPLKTDYSNLTASIFEYYTYDMTSKQITKIEGMPLHDYAYANEQAITEIDGKVYLWVRNGTVTTSGTTTVTTVNEDGYYVVDGNKATSVFKVAHDGSIQGFAKLSE</sequence>
<reference evidence="1" key="1">
    <citation type="submission" date="2022-01" db="EMBL/GenBank/DDBJ databases">
        <title>Novel species in genus Dyadobacter.</title>
        <authorList>
            <person name="Ma C."/>
        </authorList>
    </citation>
    <scope>NUCLEOTIDE SEQUENCE</scope>
    <source>
        <strain evidence="1">CY357</strain>
    </source>
</reference>
<protein>
    <recommendedName>
        <fullName evidence="3">DUF4374 domain-containing protein</fullName>
    </recommendedName>
</protein>
<evidence type="ECO:0008006" key="3">
    <source>
        <dbReference type="Google" id="ProtNLM"/>
    </source>
</evidence>
<gene>
    <name evidence="1" type="ORF">L0661_12555</name>
</gene>
<evidence type="ECO:0000313" key="1">
    <source>
        <dbReference type="EMBL" id="MCF2499145.1"/>
    </source>
</evidence>
<dbReference type="RefSeq" id="WP_235178042.1">
    <property type="nucleotide sequence ID" value="NZ_JAKFFV010000007.1"/>
</dbReference>
<dbReference type="EMBL" id="JAKFFV010000007">
    <property type="protein sequence ID" value="MCF2499145.1"/>
    <property type="molecule type" value="Genomic_DNA"/>
</dbReference>
<name>A0A9X1QCY7_9BACT</name>